<evidence type="ECO:0000259" key="1">
    <source>
        <dbReference type="Pfam" id="PF04233"/>
    </source>
</evidence>
<dbReference type="AlphaFoldDB" id="A0AAE5LRC6"/>
<evidence type="ECO:0000313" key="3">
    <source>
        <dbReference type="Proteomes" id="UP000822184"/>
    </source>
</evidence>
<feature type="domain" description="Phage head morphogenesis" evidence="1">
    <location>
        <begin position="172"/>
        <end position="261"/>
    </location>
</feature>
<comment type="caution">
    <text evidence="2">The sequence shown here is derived from an EMBL/GenBank/DDBJ whole genome shotgun (WGS) entry which is preliminary data.</text>
</comment>
<accession>A0AAE5LRC6</accession>
<organism evidence="2 3">
    <name type="scientific">Clostridium beijerinckii</name>
    <name type="common">Clostridium MP</name>
    <dbReference type="NCBI Taxonomy" id="1520"/>
    <lineage>
        <taxon>Bacteria</taxon>
        <taxon>Bacillati</taxon>
        <taxon>Bacillota</taxon>
        <taxon>Clostridia</taxon>
        <taxon>Eubacteriales</taxon>
        <taxon>Clostridiaceae</taxon>
        <taxon>Clostridium</taxon>
    </lineage>
</organism>
<name>A0AAE5LRC6_CLOBE</name>
<evidence type="ECO:0000313" key="2">
    <source>
        <dbReference type="EMBL" id="NSB15843.1"/>
    </source>
</evidence>
<dbReference type="Pfam" id="PF04233">
    <property type="entry name" value="Phage_Mu_F"/>
    <property type="match status" value="1"/>
</dbReference>
<dbReference type="NCBIfam" id="TIGR01641">
    <property type="entry name" value="phageSPP1_gp7"/>
    <property type="match status" value="1"/>
</dbReference>
<reference evidence="2" key="1">
    <citation type="submission" date="2020-06" db="EMBL/GenBank/DDBJ databases">
        <title>Genomic insights into acetone-butanol-ethanol (ABE) fermentation by sequencing solventogenic clostridia strains.</title>
        <authorList>
            <person name="Brown S."/>
        </authorList>
    </citation>
    <scope>NUCLEOTIDE SEQUENCE</scope>
    <source>
        <strain evidence="2">DJ123</strain>
    </source>
</reference>
<dbReference type="InterPro" id="IPR006528">
    <property type="entry name" value="Phage_head_morphogenesis_dom"/>
</dbReference>
<protein>
    <submittedName>
        <fullName evidence="2">SPP1 gp7 family putative phage head morphogenesis protein</fullName>
    </submittedName>
</protein>
<sequence>MDKKELTPEQEFFNDKTLEFAKELYDQNDNKISEAYKGQKENRDDLLNKIAKILLSYYILDNIMNLGSEEKKNLYSELSNLIIDKFKSELDFETNLTKNILCDVGKSKYSTNNYLYSLGTDFKLTQIDDKALENIINTKVDDKLWSDRLYNNKNDMSKILRSEIKKFLNGETNVNEIENKIKKKYNENAYETKRLVQDNICRVQEGANDLWQRDHEIKKVMYMATLDGKVCSKCAQYDTKVFDIDKKPVQIPQHPFCRCVYISLLDKDWHPKMRLDNETKQNINWQSYQEWANGPGAEHLKMKRRTSNIGEFAKLEEPMQLKHIRSVCKEAKIDLEGIKIKIQRDKSLIDLPFFASADPKDVGRIDLFPGAFKNRDELLRTIVHEKVHVEQYKKYGGQYVMENRNKFEEEAYKIEEEWYNEYKKKG</sequence>
<dbReference type="Proteomes" id="UP000822184">
    <property type="component" value="Unassembled WGS sequence"/>
</dbReference>
<dbReference type="EMBL" id="JABTDW010000001">
    <property type="protein sequence ID" value="NSB15843.1"/>
    <property type="molecule type" value="Genomic_DNA"/>
</dbReference>
<gene>
    <name evidence="2" type="ORF">BCD95_004102</name>
</gene>
<dbReference type="RefSeq" id="WP_077855549.1">
    <property type="nucleotide sequence ID" value="NZ_JABTDW010000001.1"/>
</dbReference>
<proteinExistence type="predicted"/>